<name>A0ABV8E088_9NOCA</name>
<proteinExistence type="predicted"/>
<evidence type="ECO:0000313" key="2">
    <source>
        <dbReference type="EMBL" id="MFC3965555.1"/>
    </source>
</evidence>
<organism evidence="2 3">
    <name type="scientific">Nocardia jiangsuensis</name>
    <dbReference type="NCBI Taxonomy" id="1691563"/>
    <lineage>
        <taxon>Bacteria</taxon>
        <taxon>Bacillati</taxon>
        <taxon>Actinomycetota</taxon>
        <taxon>Actinomycetes</taxon>
        <taxon>Mycobacteriales</taxon>
        <taxon>Nocardiaceae</taxon>
        <taxon>Nocardia</taxon>
    </lineage>
</organism>
<dbReference type="Pfam" id="PF02627">
    <property type="entry name" value="CMD"/>
    <property type="match status" value="1"/>
</dbReference>
<keyword evidence="3" id="KW-1185">Reference proteome</keyword>
<evidence type="ECO:0000259" key="1">
    <source>
        <dbReference type="Pfam" id="PF02627"/>
    </source>
</evidence>
<accession>A0ABV8E088</accession>
<dbReference type="InterPro" id="IPR003779">
    <property type="entry name" value="CMD-like"/>
</dbReference>
<feature type="domain" description="Carboxymuconolactone decarboxylase-like" evidence="1">
    <location>
        <begin position="12"/>
        <end position="98"/>
    </location>
</feature>
<dbReference type="SUPFAM" id="SSF69118">
    <property type="entry name" value="AhpD-like"/>
    <property type="match status" value="1"/>
</dbReference>
<evidence type="ECO:0000313" key="3">
    <source>
        <dbReference type="Proteomes" id="UP001595696"/>
    </source>
</evidence>
<dbReference type="InterPro" id="IPR029032">
    <property type="entry name" value="AhpD-like"/>
</dbReference>
<dbReference type="Gene3D" id="1.20.1290.10">
    <property type="entry name" value="AhpD-like"/>
    <property type="match status" value="1"/>
</dbReference>
<sequence>MSDRIQIDEQSPAVYKTQVGVAFAAKQAAKRAGLDRHLVELVNVRISQLNGCARCLDVHTRAAREAGETEQRLHVLSAWREAAIYTERERAALTLAEAVTTLPPHDEQERAYAAAREHLDDDQFAAVAWIAIAINAFNRISIVSGHEVHQR</sequence>
<reference evidence="3" key="1">
    <citation type="journal article" date="2019" name="Int. J. Syst. Evol. Microbiol.">
        <title>The Global Catalogue of Microorganisms (GCM) 10K type strain sequencing project: providing services to taxonomists for standard genome sequencing and annotation.</title>
        <authorList>
            <consortium name="The Broad Institute Genomics Platform"/>
            <consortium name="The Broad Institute Genome Sequencing Center for Infectious Disease"/>
            <person name="Wu L."/>
            <person name="Ma J."/>
        </authorList>
    </citation>
    <scope>NUCLEOTIDE SEQUENCE [LARGE SCALE GENOMIC DNA]</scope>
    <source>
        <strain evidence="3">CGMCC 4.7330</strain>
    </source>
</reference>
<comment type="caution">
    <text evidence="2">The sequence shown here is derived from an EMBL/GenBank/DDBJ whole genome shotgun (WGS) entry which is preliminary data.</text>
</comment>
<dbReference type="RefSeq" id="WP_378615491.1">
    <property type="nucleotide sequence ID" value="NZ_JBHSAX010000022.1"/>
</dbReference>
<dbReference type="PANTHER" id="PTHR35446">
    <property type="entry name" value="SI:CH211-175M2.5"/>
    <property type="match status" value="1"/>
</dbReference>
<protein>
    <submittedName>
        <fullName evidence="2">Carboxymuconolactone decarboxylase family protein</fullName>
    </submittedName>
</protein>
<dbReference type="Proteomes" id="UP001595696">
    <property type="component" value="Unassembled WGS sequence"/>
</dbReference>
<dbReference type="PANTHER" id="PTHR35446:SF2">
    <property type="entry name" value="CARBOXYMUCONOLACTONE DECARBOXYLASE-LIKE DOMAIN-CONTAINING PROTEIN"/>
    <property type="match status" value="1"/>
</dbReference>
<dbReference type="EMBL" id="JBHSAX010000022">
    <property type="protein sequence ID" value="MFC3965555.1"/>
    <property type="molecule type" value="Genomic_DNA"/>
</dbReference>
<dbReference type="NCBIfam" id="TIGR00778">
    <property type="entry name" value="ahpD_dom"/>
    <property type="match status" value="1"/>
</dbReference>
<gene>
    <name evidence="2" type="ORF">ACFO0B_26490</name>
</gene>
<dbReference type="InterPro" id="IPR004675">
    <property type="entry name" value="AhpD_core"/>
</dbReference>